<keyword evidence="18" id="KW-1185">Reference proteome</keyword>
<accession>A0A7N5K8Y9</accession>
<comment type="subcellular location">
    <subcellularLocation>
        <location evidence="3">Mitochondrion inner membrane</location>
        <topology evidence="3">Peripheral membrane protein</topology>
    </subcellularLocation>
    <subcellularLocation>
        <location evidence="2">Mitochondrion intermembrane space</location>
    </subcellularLocation>
</comment>
<dbReference type="InParanoid" id="A0A7N5K8Y9"/>
<keyword evidence="10" id="KW-0249">Electron transport</keyword>
<reference evidence="17 18" key="1">
    <citation type="journal article" date="2010" name="Nature">
        <title>The sequence and de novo assembly of the giant panda genome.</title>
        <authorList>
            <person name="Li R."/>
            <person name="Fan W."/>
            <person name="Tian G."/>
            <person name="Zhu H."/>
            <person name="He L."/>
            <person name="Cai J."/>
            <person name="Huang Q."/>
            <person name="Cai Q."/>
            <person name="Li B."/>
            <person name="Bai Y."/>
            <person name="Zhang Z."/>
            <person name="Zhang Y."/>
            <person name="Wang W."/>
            <person name="Li J."/>
            <person name="Wei F."/>
            <person name="Li H."/>
            <person name="Jian M."/>
            <person name="Li J."/>
            <person name="Zhang Z."/>
            <person name="Nielsen R."/>
            <person name="Li D."/>
            <person name="Gu W."/>
            <person name="Yang Z."/>
            <person name="Xuan Z."/>
            <person name="Ryder O.A."/>
            <person name="Leung F.C."/>
            <person name="Zhou Y."/>
            <person name="Cao J."/>
            <person name="Sun X."/>
            <person name="Fu Y."/>
            <person name="Fang X."/>
            <person name="Guo X."/>
            <person name="Wang B."/>
            <person name="Hou R."/>
            <person name="Shen F."/>
            <person name="Mu B."/>
            <person name="Ni P."/>
            <person name="Lin R."/>
            <person name="Qian W."/>
            <person name="Wang G."/>
            <person name="Yu C."/>
            <person name="Nie W."/>
            <person name="Wang J."/>
            <person name="Wu Z."/>
            <person name="Liang H."/>
            <person name="Min J."/>
            <person name="Wu Q."/>
            <person name="Cheng S."/>
            <person name="Ruan J."/>
            <person name="Wang M."/>
            <person name="Shi Z."/>
            <person name="Wen M."/>
            <person name="Liu B."/>
            <person name="Ren X."/>
            <person name="Zheng H."/>
            <person name="Dong D."/>
            <person name="Cook K."/>
            <person name="Shan G."/>
            <person name="Zhang H."/>
            <person name="Kosiol C."/>
            <person name="Xie X."/>
            <person name="Lu Z."/>
            <person name="Zheng H."/>
            <person name="Li Y."/>
            <person name="Steiner C.C."/>
            <person name="Lam T.T."/>
            <person name="Lin S."/>
            <person name="Zhang Q."/>
            <person name="Li G."/>
            <person name="Tian J."/>
            <person name="Gong T."/>
            <person name="Liu H."/>
            <person name="Zhang D."/>
            <person name="Fang L."/>
            <person name="Ye C."/>
            <person name="Zhang J."/>
            <person name="Hu W."/>
            <person name="Xu A."/>
            <person name="Ren Y."/>
            <person name="Zhang G."/>
            <person name="Bruford M.W."/>
            <person name="Li Q."/>
            <person name="Ma L."/>
            <person name="Guo Y."/>
            <person name="An N."/>
            <person name="Hu Y."/>
            <person name="Zheng Y."/>
            <person name="Shi Y."/>
            <person name="Li Z."/>
            <person name="Liu Q."/>
            <person name="Chen Y."/>
            <person name="Zhao J."/>
            <person name="Qu N."/>
            <person name="Zhao S."/>
            <person name="Tian F."/>
            <person name="Wang X."/>
            <person name="Wang H."/>
            <person name="Xu L."/>
            <person name="Liu X."/>
            <person name="Vinar T."/>
            <person name="Wang Y."/>
            <person name="Lam T.W."/>
            <person name="Yiu S.M."/>
            <person name="Liu S."/>
            <person name="Zhang H."/>
            <person name="Li D."/>
            <person name="Huang Y."/>
            <person name="Wang X."/>
            <person name="Yang G."/>
            <person name="Jiang Z."/>
            <person name="Wang J."/>
            <person name="Qin N."/>
            <person name="Li L."/>
            <person name="Li J."/>
            <person name="Bolund L."/>
            <person name="Kristiansen K."/>
            <person name="Wong G.K."/>
            <person name="Olson M."/>
            <person name="Zhang X."/>
            <person name="Li S."/>
            <person name="Yang H."/>
            <person name="Wang J."/>
            <person name="Wang J."/>
        </authorList>
    </citation>
    <scope>NUCLEOTIDE SEQUENCE [LARGE SCALE GENOMIC DNA]</scope>
</reference>
<evidence type="ECO:0000256" key="1">
    <source>
        <dbReference type="ARBA" id="ARBA00003195"/>
    </source>
</evidence>
<evidence type="ECO:0000256" key="3">
    <source>
        <dbReference type="ARBA" id="ARBA00004637"/>
    </source>
</evidence>
<dbReference type="Ensembl" id="ENSAMET00000034595.1">
    <property type="protein sequence ID" value="ENSAMEP00000036827.1"/>
    <property type="gene ID" value="ENSAMEG00000027948.1"/>
</dbReference>
<evidence type="ECO:0000256" key="13">
    <source>
        <dbReference type="ARBA" id="ARBA00023157"/>
    </source>
</evidence>
<dbReference type="Proteomes" id="UP000008912">
    <property type="component" value="Unassembled WGS sequence"/>
</dbReference>
<evidence type="ECO:0000313" key="17">
    <source>
        <dbReference type="Ensembl" id="ENSAMEP00000036827.1"/>
    </source>
</evidence>
<evidence type="ECO:0000256" key="5">
    <source>
        <dbReference type="ARBA" id="ARBA00011261"/>
    </source>
</evidence>
<evidence type="ECO:0000256" key="12">
    <source>
        <dbReference type="ARBA" id="ARBA00023136"/>
    </source>
</evidence>
<keyword evidence="8" id="KW-0679">Respiratory chain</keyword>
<keyword evidence="9" id="KW-0999">Mitochondrion inner membrane</keyword>
<organism evidence="17 18">
    <name type="scientific">Ailuropoda melanoleuca</name>
    <name type="common">Giant panda</name>
    <dbReference type="NCBI Taxonomy" id="9646"/>
    <lineage>
        <taxon>Eukaryota</taxon>
        <taxon>Metazoa</taxon>
        <taxon>Chordata</taxon>
        <taxon>Craniata</taxon>
        <taxon>Vertebrata</taxon>
        <taxon>Euteleostomi</taxon>
        <taxon>Mammalia</taxon>
        <taxon>Eutheria</taxon>
        <taxon>Laurasiatheria</taxon>
        <taxon>Carnivora</taxon>
        <taxon>Caniformia</taxon>
        <taxon>Ursidae</taxon>
        <taxon>Ailuropoda</taxon>
    </lineage>
</organism>
<evidence type="ECO:0000256" key="15">
    <source>
        <dbReference type="ARBA" id="ARBA00032739"/>
    </source>
</evidence>
<name>A0A7N5K8Y9_AILME</name>
<reference evidence="17" key="2">
    <citation type="submission" date="2025-08" db="UniProtKB">
        <authorList>
            <consortium name="Ensembl"/>
        </authorList>
    </citation>
    <scope>IDENTIFICATION</scope>
</reference>
<keyword evidence="7" id="KW-0813">Transport</keyword>
<dbReference type="GO" id="GO:0005758">
    <property type="term" value="C:mitochondrial intermembrane space"/>
    <property type="evidence" value="ECO:0007669"/>
    <property type="project" value="UniProtKB-SubCell"/>
</dbReference>
<evidence type="ECO:0000256" key="2">
    <source>
        <dbReference type="ARBA" id="ARBA00004569"/>
    </source>
</evidence>
<dbReference type="InterPro" id="IPR019342">
    <property type="entry name" value="NADH_UbQ_OxRdtase_FeS-su5"/>
</dbReference>
<keyword evidence="11" id="KW-0496">Mitochondrion</keyword>
<evidence type="ECO:0000256" key="8">
    <source>
        <dbReference type="ARBA" id="ARBA00022660"/>
    </source>
</evidence>
<feature type="disulfide bond" evidence="16">
    <location>
        <begin position="33"/>
        <end position="66"/>
    </location>
</feature>
<evidence type="ECO:0000256" key="7">
    <source>
        <dbReference type="ARBA" id="ARBA00022448"/>
    </source>
</evidence>
<dbReference type="AlphaFoldDB" id="A0A7N5K8Y9"/>
<sequence>MPVLDLQNQLGIDLDKWLLYQSNKQPYQRATMCHAFEKEWRECSDGIGTTRARKECDLEWEDLKECMTRQKMIKRMRTVLAQRKKMIKEGNYTLPNCESDSS</sequence>
<dbReference type="PANTHER" id="PTHR15224:SF1">
    <property type="entry name" value="NADH DEHYDROGENASE [UBIQUINONE] IRON-SULFUR PROTEIN 5"/>
    <property type="match status" value="1"/>
</dbReference>
<evidence type="ECO:0000256" key="11">
    <source>
        <dbReference type="ARBA" id="ARBA00023128"/>
    </source>
</evidence>
<evidence type="ECO:0000256" key="14">
    <source>
        <dbReference type="ARBA" id="ARBA00031222"/>
    </source>
</evidence>
<evidence type="ECO:0000256" key="10">
    <source>
        <dbReference type="ARBA" id="ARBA00022982"/>
    </source>
</evidence>
<dbReference type="Pfam" id="PF10200">
    <property type="entry name" value="Ndufs5"/>
    <property type="match status" value="1"/>
</dbReference>
<dbReference type="GeneTree" id="ENSGT00390000002919"/>
<dbReference type="PANTHER" id="PTHR15224">
    <property type="entry name" value="NADH DEHYDROGENASE [UBIQUINONE] IRON-SULFUR PROTEIN 5"/>
    <property type="match status" value="1"/>
</dbReference>
<keyword evidence="13 16" id="KW-1015">Disulfide bond</keyword>
<evidence type="ECO:0000256" key="6">
    <source>
        <dbReference type="ARBA" id="ARBA00013482"/>
    </source>
</evidence>
<comment type="similarity">
    <text evidence="4">Belongs to the complex I NDUFS5 subunit family.</text>
</comment>
<keyword evidence="12" id="KW-0472">Membrane</keyword>
<evidence type="ECO:0000256" key="16">
    <source>
        <dbReference type="PIRSR" id="PIRSR619342-50"/>
    </source>
</evidence>
<comment type="subunit">
    <text evidence="5">Mammalian complex I is composed of 45 different subunits. This is a component of the iron-sulfur (IP) fragment of the enzyme.</text>
</comment>
<dbReference type="GO" id="GO:0032981">
    <property type="term" value="P:mitochondrial respiratory chain complex I assembly"/>
    <property type="evidence" value="ECO:0007669"/>
    <property type="project" value="TreeGrafter"/>
</dbReference>
<dbReference type="GO" id="GO:0005743">
    <property type="term" value="C:mitochondrial inner membrane"/>
    <property type="evidence" value="ECO:0007669"/>
    <property type="project" value="UniProtKB-SubCell"/>
</dbReference>
<evidence type="ECO:0000313" key="18">
    <source>
        <dbReference type="Proteomes" id="UP000008912"/>
    </source>
</evidence>
<evidence type="ECO:0000256" key="9">
    <source>
        <dbReference type="ARBA" id="ARBA00022792"/>
    </source>
</evidence>
<reference evidence="17" key="3">
    <citation type="submission" date="2025-09" db="UniProtKB">
        <authorList>
            <consortium name="Ensembl"/>
        </authorList>
    </citation>
    <scope>IDENTIFICATION</scope>
</reference>
<comment type="function">
    <text evidence="1">Accessory subunit of the mitochondrial membrane respiratory chain NADH dehydrogenase (Complex I), that is believed not to be involved in catalysis. Complex I functions in the transfer of electrons from NADH to the respiratory chain. The immediate electron acceptor for the enzyme is believed to be ubiquinone.</text>
</comment>
<evidence type="ECO:0000256" key="4">
    <source>
        <dbReference type="ARBA" id="ARBA00007372"/>
    </source>
</evidence>
<feature type="disulfide bond" evidence="16">
    <location>
        <begin position="43"/>
        <end position="56"/>
    </location>
</feature>
<proteinExistence type="inferred from homology"/>
<protein>
    <recommendedName>
        <fullName evidence="6">NADH dehydrogenase [ubiquinone] iron-sulfur protein 5</fullName>
    </recommendedName>
    <alternativeName>
        <fullName evidence="14">Complex I-15 kDa</fullName>
    </alternativeName>
    <alternativeName>
        <fullName evidence="15">NADH-ubiquinone oxidoreductase 15 kDa subunit</fullName>
    </alternativeName>
</protein>